<dbReference type="PROSITE" id="PS51379">
    <property type="entry name" value="4FE4S_FER_2"/>
    <property type="match status" value="2"/>
</dbReference>
<dbReference type="InterPro" id="IPR017900">
    <property type="entry name" value="4Fe4S_Fe_S_CS"/>
</dbReference>
<dbReference type="GO" id="GO:0016491">
    <property type="term" value="F:oxidoreductase activity"/>
    <property type="evidence" value="ECO:0007669"/>
    <property type="project" value="UniProtKB-KW"/>
</dbReference>
<name>C6E1V3_GEOSM</name>
<dbReference type="Pfam" id="PF13237">
    <property type="entry name" value="Fer4_10"/>
    <property type="match status" value="1"/>
</dbReference>
<protein>
    <submittedName>
        <fullName evidence="7">NADH dehydrogenase (Quinone)</fullName>
        <ecNumber evidence="7">1.6.99.5</ecNumber>
    </submittedName>
</protein>
<reference evidence="7" key="1">
    <citation type="submission" date="2009-07" db="EMBL/GenBank/DDBJ databases">
        <title>Complete sequence of Geobacter sp. M21.</title>
        <authorList>
            <consortium name="US DOE Joint Genome Institute"/>
            <person name="Lucas S."/>
            <person name="Copeland A."/>
            <person name="Lapidus A."/>
            <person name="Glavina del Rio T."/>
            <person name="Dalin E."/>
            <person name="Tice H."/>
            <person name="Bruce D."/>
            <person name="Goodwin L."/>
            <person name="Pitluck S."/>
            <person name="Saunders E."/>
            <person name="Brettin T."/>
            <person name="Detter J.C."/>
            <person name="Han C."/>
            <person name="Larimer F."/>
            <person name="Land M."/>
            <person name="Hauser L."/>
            <person name="Kyrpides N."/>
            <person name="Ovchinnikova G."/>
            <person name="Lovley D."/>
        </authorList>
    </citation>
    <scope>NUCLEOTIDE SEQUENCE [LARGE SCALE GENOMIC DNA]</scope>
    <source>
        <strain evidence="7">M21</strain>
    </source>
</reference>
<feature type="domain" description="4Fe-4S ferredoxin-type" evidence="6">
    <location>
        <begin position="560"/>
        <end position="589"/>
    </location>
</feature>
<dbReference type="SUPFAM" id="SSF142019">
    <property type="entry name" value="Nqo1 FMN-binding domain-like"/>
    <property type="match status" value="1"/>
</dbReference>
<dbReference type="NCBIfam" id="NF010120">
    <property type="entry name" value="PRK13596.1"/>
    <property type="match status" value="1"/>
</dbReference>
<evidence type="ECO:0000256" key="2">
    <source>
        <dbReference type="ARBA" id="ARBA00022485"/>
    </source>
</evidence>
<dbReference type="Gene3D" id="6.10.250.1450">
    <property type="match status" value="1"/>
</dbReference>
<evidence type="ECO:0000256" key="5">
    <source>
        <dbReference type="ARBA" id="ARBA00023014"/>
    </source>
</evidence>
<dbReference type="InterPro" id="IPR019554">
    <property type="entry name" value="Soluble_ligand-bd"/>
</dbReference>
<feature type="domain" description="4Fe-4S ferredoxin-type" evidence="6">
    <location>
        <begin position="590"/>
        <end position="621"/>
    </location>
</feature>
<dbReference type="PANTHER" id="PTHR43578">
    <property type="entry name" value="NADH-QUINONE OXIDOREDUCTASE SUBUNIT F"/>
    <property type="match status" value="1"/>
</dbReference>
<dbReference type="Gene3D" id="3.40.50.11540">
    <property type="entry name" value="NADH-ubiquinone oxidoreductase 51kDa subunit"/>
    <property type="match status" value="1"/>
</dbReference>
<dbReference type="Pfam" id="PF10531">
    <property type="entry name" value="SLBB"/>
    <property type="match status" value="1"/>
</dbReference>
<proteinExistence type="inferred from homology"/>
<dbReference type="Pfam" id="PF10589">
    <property type="entry name" value="NADH_4Fe-4S"/>
    <property type="match status" value="1"/>
</dbReference>
<dbReference type="GO" id="GO:0046872">
    <property type="term" value="F:metal ion binding"/>
    <property type="evidence" value="ECO:0007669"/>
    <property type="project" value="UniProtKB-KW"/>
</dbReference>
<evidence type="ECO:0000256" key="4">
    <source>
        <dbReference type="ARBA" id="ARBA00023004"/>
    </source>
</evidence>
<dbReference type="FunFam" id="1.20.1440.230:FF:000002">
    <property type="entry name" value="NADH-quinone oxidoreductase subunit F"/>
    <property type="match status" value="1"/>
</dbReference>
<dbReference type="OrthoDB" id="9805533at2"/>
<dbReference type="GO" id="GO:0008137">
    <property type="term" value="F:NADH dehydrogenase (ubiquinone) activity"/>
    <property type="evidence" value="ECO:0007669"/>
    <property type="project" value="InterPro"/>
</dbReference>
<keyword evidence="3" id="KW-0479">Metal-binding</keyword>
<dbReference type="InterPro" id="IPR037225">
    <property type="entry name" value="Nuo51_FMN-bd_sf"/>
</dbReference>
<keyword evidence="7" id="KW-0560">Oxidoreductase</keyword>
<dbReference type="eggNOG" id="COG1894">
    <property type="taxonomic scope" value="Bacteria"/>
</dbReference>
<dbReference type="InterPro" id="IPR036249">
    <property type="entry name" value="Thioredoxin-like_sf"/>
</dbReference>
<dbReference type="EC" id="1.6.99.5" evidence="7"/>
<comment type="similarity">
    <text evidence="1">Belongs to the complex I 51 kDa subunit family.</text>
</comment>
<dbReference type="AlphaFoldDB" id="C6E1V3"/>
<dbReference type="Gene3D" id="1.20.1440.230">
    <property type="entry name" value="NADH-ubiquinone oxidoreductase 51kDa subunit, iron-sulphur binding domain"/>
    <property type="match status" value="1"/>
</dbReference>
<dbReference type="KEGG" id="gem:GM21_2804"/>
<dbReference type="PROSITE" id="PS00198">
    <property type="entry name" value="4FE4S_FER_1"/>
    <property type="match status" value="1"/>
</dbReference>
<dbReference type="Gene3D" id="3.40.30.10">
    <property type="entry name" value="Glutaredoxin"/>
    <property type="match status" value="1"/>
</dbReference>
<evidence type="ECO:0000256" key="3">
    <source>
        <dbReference type="ARBA" id="ARBA00022723"/>
    </source>
</evidence>
<dbReference type="HOGENOM" id="CLU_014881_3_2_7"/>
<keyword evidence="5" id="KW-0411">Iron-sulfur</keyword>
<dbReference type="SUPFAM" id="SSF52833">
    <property type="entry name" value="Thioredoxin-like"/>
    <property type="match status" value="1"/>
</dbReference>
<dbReference type="GO" id="GO:0010181">
    <property type="term" value="F:FMN binding"/>
    <property type="evidence" value="ECO:0007669"/>
    <property type="project" value="InterPro"/>
</dbReference>
<dbReference type="GO" id="GO:0051539">
    <property type="term" value="F:4 iron, 4 sulfur cluster binding"/>
    <property type="evidence" value="ECO:0007669"/>
    <property type="project" value="UniProtKB-KW"/>
</dbReference>
<dbReference type="Gene3D" id="3.10.20.600">
    <property type="match status" value="1"/>
</dbReference>
<dbReference type="Pfam" id="PF01512">
    <property type="entry name" value="Complex1_51K"/>
    <property type="match status" value="1"/>
</dbReference>
<dbReference type="CDD" id="cd02980">
    <property type="entry name" value="TRX_Fd_family"/>
    <property type="match status" value="1"/>
</dbReference>
<keyword evidence="2" id="KW-0004">4Fe-4S</keyword>
<dbReference type="InterPro" id="IPR001949">
    <property type="entry name" value="NADH-UbQ_OxRdtase_51kDa_CS"/>
</dbReference>
<dbReference type="InterPro" id="IPR017896">
    <property type="entry name" value="4Fe4S_Fe-S-bd"/>
</dbReference>
<dbReference type="SUPFAM" id="SSF140490">
    <property type="entry name" value="Nqo1C-terminal domain-like"/>
    <property type="match status" value="1"/>
</dbReference>
<dbReference type="FunFam" id="3.40.50.11540:FF:000001">
    <property type="entry name" value="NADH dehydrogenase [ubiquinone] flavoprotein 1, mitochondrial"/>
    <property type="match status" value="1"/>
</dbReference>
<dbReference type="PROSITE" id="PS00645">
    <property type="entry name" value="COMPLEX1_51K_2"/>
    <property type="match status" value="1"/>
</dbReference>
<keyword evidence="4" id="KW-0408">Iron</keyword>
<accession>C6E1V3</accession>
<evidence type="ECO:0000256" key="1">
    <source>
        <dbReference type="ARBA" id="ARBA00007523"/>
    </source>
</evidence>
<dbReference type="STRING" id="443144.GM21_2804"/>
<dbReference type="SMART" id="SM00928">
    <property type="entry name" value="NADH_4Fe-4S"/>
    <property type="match status" value="1"/>
</dbReference>
<dbReference type="SUPFAM" id="SSF54862">
    <property type="entry name" value="4Fe-4S ferredoxins"/>
    <property type="match status" value="1"/>
</dbReference>
<evidence type="ECO:0000259" key="6">
    <source>
        <dbReference type="PROSITE" id="PS51379"/>
    </source>
</evidence>
<dbReference type="SUPFAM" id="SSF142984">
    <property type="entry name" value="Nqo1 middle domain-like"/>
    <property type="match status" value="1"/>
</dbReference>
<organism evidence="7">
    <name type="scientific">Geobacter sp. (strain M21)</name>
    <dbReference type="NCBI Taxonomy" id="443144"/>
    <lineage>
        <taxon>Bacteria</taxon>
        <taxon>Pseudomonadati</taxon>
        <taxon>Thermodesulfobacteriota</taxon>
        <taxon>Desulfuromonadia</taxon>
        <taxon>Geobacterales</taxon>
        <taxon>Geobacteraceae</taxon>
        <taxon>Geobacter</taxon>
    </lineage>
</organism>
<evidence type="ECO:0000313" key="7">
    <source>
        <dbReference type="EMBL" id="ACT18837.1"/>
    </source>
</evidence>
<dbReference type="EMBL" id="CP001661">
    <property type="protein sequence ID" value="ACT18837.1"/>
    <property type="molecule type" value="Genomic_DNA"/>
</dbReference>
<sequence>MPRINSPAELEAFRKGILAKRDDKKPCITLCSGSACHATGSEKVADAILAELESHGLKDQVDIRRTGCHGFCEQGPIVVVYPEGISYLKVKPEDVCEIVSHTFKEKKLVERLIYVDPNTGEKSSHEHDIPFYKNQQRLILGLNTKIDPKSLEDYLAVGGYQAMAKALLKMTPEQVIGEVKQAKLRGRGGAGFPSGTKWEFARNAPGDQKYVVVNCDEGDPGAYMDRSLMEGNPFTVLEGLLIGAYAIGASEGYIYVRQEYPLAVDNLTVAIKKAEEHGFLGKNILGSGFDFTVKVHRGAGAFICGEETSLLQSLEGKPGEPKPRPPFPAIKGLWGKPTNINNVETWANIPVIINQGAEYFSSIGTESSKGTKIFSLVGKVNNTGLVEVPMGMPLRDIIFKIGGGVPNGKKFKAVQTGGPSGGCIPEEYLDVKVDFDELMKMGAMMGSGGMIVMDEDTCLVDIARYFLEFLSDESCGKCVPCREGIRQMLKVMTAITQGKGKEGDIELLENMAMATQGAALCALGKTAPNPVLSTLKYFRHEYEAHIKEKRCPALSCKELIAFHIDPAKCKGCGSCLRKCPATAIEGGKKTIHVIDQEKCTKCGTCIEACPAAFGAIAKLSGVPVPEPPAPSARALA</sequence>
<dbReference type="InterPro" id="IPR037207">
    <property type="entry name" value="Nuop51_4Fe4S-bd_sf"/>
</dbReference>
<dbReference type="Gene3D" id="3.30.70.20">
    <property type="match status" value="1"/>
</dbReference>
<gene>
    <name evidence="7" type="ordered locus">GM21_2804</name>
</gene>
<dbReference type="PANTHER" id="PTHR43578:SF3">
    <property type="entry name" value="NADH-QUINONE OXIDOREDUCTASE SUBUNIT F"/>
    <property type="match status" value="1"/>
</dbReference>
<dbReference type="InterPro" id="IPR019575">
    <property type="entry name" value="Nuop51_4Fe4S-bd"/>
</dbReference>
<dbReference type="InterPro" id="IPR011538">
    <property type="entry name" value="Nuo51_FMN-bd"/>
</dbReference>
<dbReference type="Pfam" id="PF01257">
    <property type="entry name" value="2Fe-2S_thioredx"/>
    <property type="match status" value="1"/>
</dbReference>